<evidence type="ECO:0008006" key="5">
    <source>
        <dbReference type="Google" id="ProtNLM"/>
    </source>
</evidence>
<accession>A0AAD6I235</accession>
<dbReference type="AlphaFoldDB" id="A0AAD6I235"/>
<reference evidence="3" key="2">
    <citation type="submission" date="2023-01" db="EMBL/GenBank/DDBJ databases">
        <authorList>
            <person name="Petersen C."/>
        </authorList>
    </citation>
    <scope>NUCLEOTIDE SEQUENCE</scope>
    <source>
        <strain evidence="3">IBT 15450</strain>
    </source>
</reference>
<organism evidence="3 4">
    <name type="scientific">Penicillium canescens</name>
    <dbReference type="NCBI Taxonomy" id="5083"/>
    <lineage>
        <taxon>Eukaryota</taxon>
        <taxon>Fungi</taxon>
        <taxon>Dikarya</taxon>
        <taxon>Ascomycota</taxon>
        <taxon>Pezizomycotina</taxon>
        <taxon>Eurotiomycetes</taxon>
        <taxon>Eurotiomycetidae</taxon>
        <taxon>Eurotiales</taxon>
        <taxon>Aspergillaceae</taxon>
        <taxon>Penicillium</taxon>
    </lineage>
</organism>
<keyword evidence="4" id="KW-1185">Reference proteome</keyword>
<evidence type="ECO:0000259" key="1">
    <source>
        <dbReference type="Pfam" id="PF00931"/>
    </source>
</evidence>
<name>A0AAD6I235_PENCN</name>
<dbReference type="InterPro" id="IPR027417">
    <property type="entry name" value="P-loop_NTPase"/>
</dbReference>
<dbReference type="EMBL" id="JAQJZL010000015">
    <property type="protein sequence ID" value="KAJ6027436.1"/>
    <property type="molecule type" value="Genomic_DNA"/>
</dbReference>
<protein>
    <recommendedName>
        <fullName evidence="5">NB-ARC domain-containing protein</fullName>
    </recommendedName>
</protein>
<evidence type="ECO:0000313" key="3">
    <source>
        <dbReference type="EMBL" id="KAJ6027436.1"/>
    </source>
</evidence>
<dbReference type="PANTHER" id="PTHR35205:SF1">
    <property type="entry name" value="ZU5 DOMAIN-CONTAINING PROTEIN"/>
    <property type="match status" value="1"/>
</dbReference>
<dbReference type="PANTHER" id="PTHR35205">
    <property type="entry name" value="NB-ARC AND TPR DOMAIN PROTEIN"/>
    <property type="match status" value="1"/>
</dbReference>
<dbReference type="InterPro" id="IPR031352">
    <property type="entry name" value="SesA"/>
</dbReference>
<dbReference type="SUPFAM" id="SSF52540">
    <property type="entry name" value="P-loop containing nucleoside triphosphate hydrolases"/>
    <property type="match status" value="1"/>
</dbReference>
<dbReference type="Proteomes" id="UP001219568">
    <property type="component" value="Unassembled WGS sequence"/>
</dbReference>
<evidence type="ECO:0000259" key="2">
    <source>
        <dbReference type="Pfam" id="PF17107"/>
    </source>
</evidence>
<evidence type="ECO:0000313" key="4">
    <source>
        <dbReference type="Proteomes" id="UP001219568"/>
    </source>
</evidence>
<feature type="domain" description="NB-ARC" evidence="1">
    <location>
        <begin position="196"/>
        <end position="318"/>
    </location>
</feature>
<dbReference type="Pfam" id="PF17107">
    <property type="entry name" value="SesA"/>
    <property type="match status" value="1"/>
</dbReference>
<dbReference type="Pfam" id="PF00931">
    <property type="entry name" value="NB-ARC"/>
    <property type="match status" value="1"/>
</dbReference>
<sequence length="361" mass="41078">MTCSDVISGISATITILQESIRSLDDASATSMLPKTLRTVRCQLPIVVDIIQTLLEHSDSADSFCCLSLIVDNCSGHAARMKRILEFVFDGDDTWEKRYAEAIRTFGDITTVESLLKSIAEDIRSFIMHNPVSDDHLKRKSELDEIIHEMRSLMAFSFQIRRGLCFGRAPYLASGHFVGRESQLDEIRRLESSRMSQKLHRLVFGGIRGVGKTQLAIAYGHRFSNYYESCFWLDASSESTMNKSFRTLATLIFQYQDIRDLHERDIMVRVHEWLSDATNTRWLLVFDGYDSLEHFDIETFYPSASHGTVIVTTRRPGLIAGQKVQVSPLENVEDRLKILQTRSGRNKSQFGMSLIVTVIAF</sequence>
<proteinExistence type="predicted"/>
<reference evidence="3" key="1">
    <citation type="journal article" date="2023" name="IMA Fungus">
        <title>Comparative genomic study of the Penicillium genus elucidates a diverse pangenome and 15 lateral gene transfer events.</title>
        <authorList>
            <person name="Petersen C."/>
            <person name="Sorensen T."/>
            <person name="Nielsen M.R."/>
            <person name="Sondergaard T.E."/>
            <person name="Sorensen J.L."/>
            <person name="Fitzpatrick D.A."/>
            <person name="Frisvad J.C."/>
            <person name="Nielsen K.L."/>
        </authorList>
    </citation>
    <scope>NUCLEOTIDE SEQUENCE</scope>
    <source>
        <strain evidence="3">IBT 15450</strain>
    </source>
</reference>
<feature type="domain" description="NACHT-NTPase and P-loop NTPases N-terminal" evidence="2">
    <location>
        <begin position="10"/>
        <end position="124"/>
    </location>
</feature>
<dbReference type="InterPro" id="IPR002182">
    <property type="entry name" value="NB-ARC"/>
</dbReference>
<gene>
    <name evidence="3" type="ORF">N7460_012253</name>
</gene>
<comment type="caution">
    <text evidence="3">The sequence shown here is derived from an EMBL/GenBank/DDBJ whole genome shotgun (WGS) entry which is preliminary data.</text>
</comment>
<dbReference type="Gene3D" id="3.40.50.300">
    <property type="entry name" value="P-loop containing nucleotide triphosphate hydrolases"/>
    <property type="match status" value="1"/>
</dbReference>
<dbReference type="GO" id="GO:0043531">
    <property type="term" value="F:ADP binding"/>
    <property type="evidence" value="ECO:0007669"/>
    <property type="project" value="InterPro"/>
</dbReference>